<gene>
    <name evidence="5" type="ORF">FD755_008751</name>
</gene>
<dbReference type="InterPro" id="IPR000566">
    <property type="entry name" value="Lipocln_cytosolic_FA-bd_dom"/>
</dbReference>
<dbReference type="GO" id="GO:0072562">
    <property type="term" value="C:blood microparticle"/>
    <property type="evidence" value="ECO:0007669"/>
    <property type="project" value="TreeGrafter"/>
</dbReference>
<reference evidence="5 6" key="1">
    <citation type="submission" date="2019-06" db="EMBL/GenBank/DDBJ databases">
        <title>Discovery of a novel chromosome fission-fusion reversal in muntjac.</title>
        <authorList>
            <person name="Mudd A.B."/>
            <person name="Bredeson J.V."/>
            <person name="Baum R."/>
            <person name="Hockemeyer D."/>
            <person name="Rokhsar D.S."/>
        </authorList>
    </citation>
    <scope>NUCLEOTIDE SEQUENCE [LARGE SCALE GENOMIC DNA]</scope>
    <source>
        <strain evidence="5">UCam_UCB_Mr</strain>
        <tissue evidence="5">Fibroblast cell line</tissue>
    </source>
</reference>
<evidence type="ECO:0000256" key="2">
    <source>
        <dbReference type="SAM" id="MobiDB-lite"/>
    </source>
</evidence>
<protein>
    <recommendedName>
        <fullName evidence="4">Lipocalin/cytosolic fatty-acid binding domain-containing protein</fullName>
    </recommendedName>
</protein>
<dbReference type="Gene3D" id="2.40.128.20">
    <property type="match status" value="1"/>
</dbReference>
<evidence type="ECO:0000256" key="3">
    <source>
        <dbReference type="SAM" id="SignalP"/>
    </source>
</evidence>
<dbReference type="InterPro" id="IPR043245">
    <property type="entry name" value="C8G"/>
</dbReference>
<evidence type="ECO:0000313" key="6">
    <source>
        <dbReference type="Proteomes" id="UP000326062"/>
    </source>
</evidence>
<feature type="compositionally biased region" description="Low complexity" evidence="2">
    <location>
        <begin position="198"/>
        <end position="214"/>
    </location>
</feature>
<dbReference type="AlphaFoldDB" id="A0A5J5MMQ3"/>
<proteinExistence type="inferred from homology"/>
<feature type="region of interest" description="Disordered" evidence="2">
    <location>
        <begin position="184"/>
        <end position="230"/>
    </location>
</feature>
<keyword evidence="6" id="KW-1185">Reference proteome</keyword>
<dbReference type="PROSITE" id="PS00213">
    <property type="entry name" value="LIPOCALIN"/>
    <property type="match status" value="1"/>
</dbReference>
<feature type="chain" id="PRO_5023881777" description="Lipocalin/cytosolic fatty-acid binding domain-containing protein" evidence="3">
    <location>
        <begin position="21"/>
        <end position="230"/>
    </location>
</feature>
<comment type="similarity">
    <text evidence="1">Belongs to the calycin superfamily. Lipocalin family.</text>
</comment>
<dbReference type="GO" id="GO:0005579">
    <property type="term" value="C:membrane attack complex"/>
    <property type="evidence" value="ECO:0007669"/>
    <property type="project" value="InterPro"/>
</dbReference>
<dbReference type="GO" id="GO:0006956">
    <property type="term" value="P:complement activation"/>
    <property type="evidence" value="ECO:0007669"/>
    <property type="project" value="InterPro"/>
</dbReference>
<feature type="compositionally biased region" description="Gly residues" evidence="2">
    <location>
        <begin position="185"/>
        <end position="195"/>
    </location>
</feature>
<dbReference type="Pfam" id="PF00061">
    <property type="entry name" value="Lipocalin"/>
    <property type="match status" value="1"/>
</dbReference>
<dbReference type="SUPFAM" id="SSF50814">
    <property type="entry name" value="Lipocalins"/>
    <property type="match status" value="1"/>
</dbReference>
<name>A0A5J5MMQ3_MUNRE</name>
<sequence length="230" mass="24034">MLTPRIAALLTLLLASSSLGQRARRPPRPPSPISTIQPKANFDTQQFAGTWLLVAVASPCRYLQEQGHRAEATTLHVAPRGSAMAVTTFRKLDGICWAVRQLYGDAGRPGRFLLQARGARGPVDVVVGDTDYRGFAVLYLERARQLSVKLYGTSGGPGSPGAVGWAGWALSSLPPAPALLPKCGGRTGAGRGGRGQIAAPAHSPAQSALQAPAPGRTGARVSRTQSARSP</sequence>
<feature type="domain" description="Lipocalin/cytosolic fatty-acid binding" evidence="4">
    <location>
        <begin position="48"/>
        <end position="152"/>
    </location>
</feature>
<dbReference type="PANTHER" id="PTHR47304:SF1">
    <property type="entry name" value="COMPLEMENT COMPONENT C8 GAMMA CHAIN"/>
    <property type="match status" value="1"/>
</dbReference>
<dbReference type="GO" id="GO:0070062">
    <property type="term" value="C:extracellular exosome"/>
    <property type="evidence" value="ECO:0007669"/>
    <property type="project" value="TreeGrafter"/>
</dbReference>
<accession>A0A5J5MMQ3</accession>
<feature type="signal peptide" evidence="3">
    <location>
        <begin position="1"/>
        <end position="20"/>
    </location>
</feature>
<dbReference type="PANTHER" id="PTHR47304">
    <property type="entry name" value="COMPLEMENT COMPONENT C8 GAMMA CHAIN"/>
    <property type="match status" value="1"/>
</dbReference>
<dbReference type="GO" id="GO:0001848">
    <property type="term" value="F:complement binding"/>
    <property type="evidence" value="ECO:0007669"/>
    <property type="project" value="TreeGrafter"/>
</dbReference>
<dbReference type="Proteomes" id="UP000326062">
    <property type="component" value="Chromosome 3"/>
</dbReference>
<dbReference type="EMBL" id="VCEB01000003">
    <property type="protein sequence ID" value="KAB0380967.1"/>
    <property type="molecule type" value="Genomic_DNA"/>
</dbReference>
<comment type="caution">
    <text evidence="5">The sequence shown here is derived from an EMBL/GenBank/DDBJ whole genome shotgun (WGS) entry which is preliminary data.</text>
</comment>
<keyword evidence="3" id="KW-0732">Signal</keyword>
<evidence type="ECO:0000259" key="4">
    <source>
        <dbReference type="Pfam" id="PF00061"/>
    </source>
</evidence>
<organism evidence="5 6">
    <name type="scientific">Muntiacus reevesi</name>
    <name type="common">Reeves' muntjac</name>
    <name type="synonym">Cervus reevesi</name>
    <dbReference type="NCBI Taxonomy" id="9886"/>
    <lineage>
        <taxon>Eukaryota</taxon>
        <taxon>Metazoa</taxon>
        <taxon>Chordata</taxon>
        <taxon>Craniata</taxon>
        <taxon>Vertebrata</taxon>
        <taxon>Euteleostomi</taxon>
        <taxon>Mammalia</taxon>
        <taxon>Eutheria</taxon>
        <taxon>Laurasiatheria</taxon>
        <taxon>Artiodactyla</taxon>
        <taxon>Ruminantia</taxon>
        <taxon>Pecora</taxon>
        <taxon>Cervidae</taxon>
        <taxon>Muntiacinae</taxon>
        <taxon>Muntiacus</taxon>
    </lineage>
</organism>
<dbReference type="InterPro" id="IPR012674">
    <property type="entry name" value="Calycin"/>
</dbReference>
<evidence type="ECO:0000256" key="1">
    <source>
        <dbReference type="RuleBase" id="RU003695"/>
    </source>
</evidence>
<evidence type="ECO:0000313" key="5">
    <source>
        <dbReference type="EMBL" id="KAB0380967.1"/>
    </source>
</evidence>
<dbReference type="InterPro" id="IPR022272">
    <property type="entry name" value="Lipocalin_CS"/>
</dbReference>